<evidence type="ECO:0000259" key="5">
    <source>
        <dbReference type="Pfam" id="PF08548"/>
    </source>
</evidence>
<feature type="region of interest" description="Disordered" evidence="4">
    <location>
        <begin position="98"/>
        <end position="119"/>
    </location>
</feature>
<evidence type="ECO:0000313" key="7">
    <source>
        <dbReference type="Proteomes" id="UP000829504"/>
    </source>
</evidence>
<gene>
    <name evidence="6" type="ORF">MON37_03945</name>
</gene>
<evidence type="ECO:0000256" key="1">
    <source>
        <dbReference type="ARBA" id="ARBA00004613"/>
    </source>
</evidence>
<keyword evidence="7" id="KW-1185">Reference proteome</keyword>
<feature type="domain" description="Peptidase M10 serralysin C-terminal" evidence="5">
    <location>
        <begin position="2"/>
        <end position="75"/>
    </location>
</feature>
<comment type="subcellular location">
    <subcellularLocation>
        <location evidence="1">Secreted</location>
    </subcellularLocation>
</comment>
<dbReference type="InterPro" id="IPR011049">
    <property type="entry name" value="Serralysin-like_metalloprot_C"/>
</dbReference>
<dbReference type="EMBL" id="CP094242">
    <property type="protein sequence ID" value="UNV88479.1"/>
    <property type="molecule type" value="Genomic_DNA"/>
</dbReference>
<dbReference type="Gene3D" id="2.150.10.10">
    <property type="entry name" value="Serralysin-like metalloprotease, C-terminal"/>
    <property type="match status" value="1"/>
</dbReference>
<reference evidence="6 7" key="1">
    <citation type="submission" date="2022-03" db="EMBL/GenBank/DDBJ databases">
        <title>Genome sequencing of Morococcus cerebrosus.</title>
        <authorList>
            <person name="Baek M.-G."/>
            <person name="Yi H."/>
        </authorList>
    </citation>
    <scope>NUCLEOTIDE SEQUENCE [LARGE SCALE GENOMIC DNA]</scope>
    <source>
        <strain evidence="6 7">CIP 81.93</strain>
    </source>
</reference>
<proteinExistence type="predicted"/>
<evidence type="ECO:0000256" key="4">
    <source>
        <dbReference type="SAM" id="MobiDB-lite"/>
    </source>
</evidence>
<keyword evidence="2" id="KW-0964">Secreted</keyword>
<dbReference type="Proteomes" id="UP000829504">
    <property type="component" value="Chromosome"/>
</dbReference>
<protein>
    <recommendedName>
        <fullName evidence="5">Peptidase M10 serralysin C-terminal domain-containing protein</fullName>
    </recommendedName>
</protein>
<dbReference type="InterPro" id="IPR013858">
    <property type="entry name" value="Peptidase_M10B_C"/>
</dbReference>
<sequence>MGSDTIITGAGRDTVAFTAADIREGSIDRLLDFNPETDKLDLSGMRSLLTGSNANLSWSKMFVDKDPEVILQKDHPYLIFDTEQQTLAYRAAGSSSSTVFAKSDSDDPSKWLDASNIIG</sequence>
<keyword evidence="3" id="KW-0677">Repeat</keyword>
<name>A0ABY3YHK2_9NEIS</name>
<dbReference type="SUPFAM" id="SSF51120">
    <property type="entry name" value="beta-Roll"/>
    <property type="match status" value="1"/>
</dbReference>
<evidence type="ECO:0000313" key="6">
    <source>
        <dbReference type="EMBL" id="UNV88479.1"/>
    </source>
</evidence>
<accession>A0ABY3YHK2</accession>
<organism evidence="6 7">
    <name type="scientific">Morococcus cerebrosus</name>
    <dbReference type="NCBI Taxonomy" id="1056807"/>
    <lineage>
        <taxon>Bacteria</taxon>
        <taxon>Pseudomonadati</taxon>
        <taxon>Pseudomonadota</taxon>
        <taxon>Betaproteobacteria</taxon>
        <taxon>Neisseriales</taxon>
        <taxon>Neisseriaceae</taxon>
        <taxon>Morococcus</taxon>
    </lineage>
</organism>
<evidence type="ECO:0000256" key="3">
    <source>
        <dbReference type="ARBA" id="ARBA00022737"/>
    </source>
</evidence>
<evidence type="ECO:0000256" key="2">
    <source>
        <dbReference type="ARBA" id="ARBA00022525"/>
    </source>
</evidence>
<dbReference type="Pfam" id="PF08548">
    <property type="entry name" value="Peptidase_M10_C"/>
    <property type="match status" value="1"/>
</dbReference>